<dbReference type="InterPro" id="IPR013424">
    <property type="entry name" value="Ice-binding_C"/>
</dbReference>
<accession>A0ABX6T3Y7</accession>
<proteinExistence type="predicted"/>
<dbReference type="NCBIfam" id="NF035944">
    <property type="entry name" value="PEPxxWA-CTERM"/>
    <property type="match status" value="1"/>
</dbReference>
<protein>
    <submittedName>
        <fullName evidence="3">PEP-CTERM sorting domain-containing protein</fullName>
    </submittedName>
</protein>
<dbReference type="EMBL" id="CP060780">
    <property type="protein sequence ID" value="QNP44375.1"/>
    <property type="molecule type" value="Genomic_DNA"/>
</dbReference>
<dbReference type="Proteomes" id="UP000516134">
    <property type="component" value="Chromosome"/>
</dbReference>
<organism evidence="3 4">
    <name type="scientific">Sphingomonas daechungensis</name>
    <dbReference type="NCBI Taxonomy" id="1176646"/>
    <lineage>
        <taxon>Bacteria</taxon>
        <taxon>Pseudomonadati</taxon>
        <taxon>Pseudomonadota</taxon>
        <taxon>Alphaproteobacteria</taxon>
        <taxon>Sphingomonadales</taxon>
        <taxon>Sphingomonadaceae</taxon>
        <taxon>Sphingomonas</taxon>
    </lineage>
</organism>
<keyword evidence="1" id="KW-0812">Transmembrane</keyword>
<keyword evidence="1" id="KW-1133">Transmembrane helix</keyword>
<sequence>MFDNPFLYDPAMGSLILDFLIPTDATVSGSGFGFLTFDTVNTLDDGIYSVVDIFNGAATTGTQSTAGAITQFTTSQIAAVPEPATWAMMLFGFGAVGLSMRRRKAGAIARRQIA</sequence>
<dbReference type="Pfam" id="PF07589">
    <property type="entry name" value="PEP-CTERM"/>
    <property type="match status" value="1"/>
</dbReference>
<evidence type="ECO:0000259" key="2">
    <source>
        <dbReference type="Pfam" id="PF07589"/>
    </source>
</evidence>
<feature type="transmembrane region" description="Helical" evidence="1">
    <location>
        <begin position="84"/>
        <end position="101"/>
    </location>
</feature>
<dbReference type="NCBIfam" id="TIGR02595">
    <property type="entry name" value="PEP_CTERM"/>
    <property type="match status" value="1"/>
</dbReference>
<evidence type="ECO:0000256" key="1">
    <source>
        <dbReference type="SAM" id="Phobius"/>
    </source>
</evidence>
<feature type="domain" description="Ice-binding protein C-terminal" evidence="2">
    <location>
        <begin position="79"/>
        <end position="103"/>
    </location>
</feature>
<evidence type="ECO:0000313" key="4">
    <source>
        <dbReference type="Proteomes" id="UP000516134"/>
    </source>
</evidence>
<evidence type="ECO:0000313" key="3">
    <source>
        <dbReference type="EMBL" id="QNP44375.1"/>
    </source>
</evidence>
<name>A0ABX6T3Y7_9SPHN</name>
<reference evidence="3 4" key="1">
    <citation type="submission" date="2020-08" db="EMBL/GenBank/DDBJ databases">
        <title>Genome sequence of Sphingomonas daechungensis KACC 18115T.</title>
        <authorList>
            <person name="Hyun D.-W."/>
            <person name="Bae J.-W."/>
        </authorList>
    </citation>
    <scope>NUCLEOTIDE SEQUENCE [LARGE SCALE GENOMIC DNA]</scope>
    <source>
        <strain evidence="3 4">KACC 18115</strain>
    </source>
</reference>
<keyword evidence="1" id="KW-0472">Membrane</keyword>
<keyword evidence="4" id="KW-1185">Reference proteome</keyword>
<gene>
    <name evidence="3" type="ORF">H9L15_05135</name>
</gene>